<dbReference type="InterPro" id="IPR003462">
    <property type="entry name" value="ODC_Mu_crystall"/>
</dbReference>
<dbReference type="RefSeq" id="WP_158979934.1">
    <property type="nucleotide sequence ID" value="NZ_WSFO01000007.1"/>
</dbReference>
<proteinExistence type="predicted"/>
<organism evidence="1 2">
    <name type="scientific">Parasedimentitalea maritima</name>
    <dbReference type="NCBI Taxonomy" id="2578117"/>
    <lineage>
        <taxon>Bacteria</taxon>
        <taxon>Pseudomonadati</taxon>
        <taxon>Pseudomonadota</taxon>
        <taxon>Alphaproteobacteria</taxon>
        <taxon>Rhodobacterales</taxon>
        <taxon>Paracoccaceae</taxon>
        <taxon>Parasedimentitalea</taxon>
    </lineage>
</organism>
<reference evidence="1 2" key="1">
    <citation type="submission" date="2019-12" db="EMBL/GenBank/DDBJ databases">
        <authorList>
            <person name="Zhang Y.-J."/>
        </authorList>
    </citation>
    <scope>NUCLEOTIDE SEQUENCE [LARGE SCALE GENOMIC DNA]</scope>
    <source>
        <strain evidence="1 2">H18S-6</strain>
    </source>
</reference>
<dbReference type="InterPro" id="IPR023401">
    <property type="entry name" value="ODC_N"/>
</dbReference>
<dbReference type="GO" id="GO:0005737">
    <property type="term" value="C:cytoplasm"/>
    <property type="evidence" value="ECO:0007669"/>
    <property type="project" value="TreeGrafter"/>
</dbReference>
<dbReference type="Gene3D" id="3.30.1780.10">
    <property type="entry name" value="ornithine cyclodeaminase, domain 1"/>
    <property type="match status" value="1"/>
</dbReference>
<dbReference type="PANTHER" id="PTHR13812">
    <property type="entry name" value="KETIMINE REDUCTASE MU-CRYSTALLIN"/>
    <property type="match status" value="1"/>
</dbReference>
<accession>A0A6A4RJ68</accession>
<gene>
    <name evidence="1" type="ORF">GP644_12975</name>
</gene>
<comment type="caution">
    <text evidence="1">The sequence shown here is derived from an EMBL/GenBank/DDBJ whole genome shotgun (WGS) entry which is preliminary data.</text>
</comment>
<dbReference type="SUPFAM" id="SSF51735">
    <property type="entry name" value="NAD(P)-binding Rossmann-fold domains"/>
    <property type="match status" value="1"/>
</dbReference>
<dbReference type="InterPro" id="IPR036291">
    <property type="entry name" value="NAD(P)-bd_dom_sf"/>
</dbReference>
<dbReference type="PIRSF" id="PIRSF001439">
    <property type="entry name" value="CryM"/>
    <property type="match status" value="1"/>
</dbReference>
<dbReference type="Gene3D" id="3.40.50.720">
    <property type="entry name" value="NAD(P)-binding Rossmann-like Domain"/>
    <property type="match status" value="1"/>
</dbReference>
<dbReference type="AlphaFoldDB" id="A0A6A4RJ68"/>
<name>A0A6A4RJ68_9RHOB</name>
<dbReference type="EMBL" id="WSFO01000007">
    <property type="protein sequence ID" value="KAE9629323.1"/>
    <property type="molecule type" value="Genomic_DNA"/>
</dbReference>
<protein>
    <submittedName>
        <fullName evidence="1">Ornithine cyclodeaminase family protein</fullName>
    </submittedName>
</protein>
<sequence>MRKNTPTILNADQVAGLIGKLDLAAELRGMFVELGQKQAMQPAQTVTLFPEDRGDFITYLGAQGQSGVFGAKLSPYLVTEGKPIITAWTLLLSMETGEPLLLCDSGQLTTERTAGTTALAVDLLASPKAASLAIIGSGSVAQAHYRHVMDLREWDAVKIYSPGLGSDTARQDQWRDLCKDAVFADSAEAAATNADVVMLCTSSGRPVIANSAIGPNTLVTSISTNVAQAHEVNPDWLSTTQVYCDYRATTPNVAGEMILAAQDFGWKPDEIRGDLAELTNDLAPKPEAGKPSFFRSVGLGLEDIAAAQAVLRCLEGTT</sequence>
<dbReference type="Pfam" id="PF02423">
    <property type="entry name" value="OCD_Mu_crystall"/>
    <property type="match status" value="1"/>
</dbReference>
<dbReference type="Proteomes" id="UP000441586">
    <property type="component" value="Unassembled WGS sequence"/>
</dbReference>
<evidence type="ECO:0000313" key="2">
    <source>
        <dbReference type="Proteomes" id="UP000441586"/>
    </source>
</evidence>
<evidence type="ECO:0000313" key="1">
    <source>
        <dbReference type="EMBL" id="KAE9629323.1"/>
    </source>
</evidence>
<dbReference type="PANTHER" id="PTHR13812:SF19">
    <property type="entry name" value="KETIMINE REDUCTASE MU-CRYSTALLIN"/>
    <property type="match status" value="1"/>
</dbReference>